<evidence type="ECO:0000256" key="10">
    <source>
        <dbReference type="PROSITE-ProRule" id="PRU00076"/>
    </source>
</evidence>
<sequence length="602" mass="67095">MRKSNRNGTMAIFILYLVVLAASTIGVVGGWIDPDSPPHVHTTQSHKNYNNHNGDSYRLVFSDEFAQDGRTFRDGEDPRWTALDKNDVTNNPLHYYSHDNARTQGGKLDITLDLMPRVFPLDNNVTKEARSAMVQSWNKFCFTGGIVEFSAQLPGNPYTGGLWPALWMMGNLARATYVNSTEHMWPFSAGHVCDDRNRVSQEINACRHDSSTSDADAAAVVGRGAPEIDMLEVMYISQINASMLSASLQVAPGLAQGRPNLGMEPNKTWYQPVLGEGATLNEYFYGVHVEHRSNDGKLDYEFQTDTISINYWLDDSFWTRQHLFRVEWEPPLNDGSGGYIHWYIDGNLMAGIEGEELQRVSQTEIPSEPMSLLMNLAVSKDWSFPDAWFLNCKHKCWSCFDPKCQCALPEGFCESLPVHFLIDYVRVYQAAHNPRHTLGCSPPSRPTAGFIEAHKERYMVHGQTEPLLPVTTGGASCVVNDDCGHGTCVVGRPPLCHCRNGWTGPTCLAHNGSDNTAFDVRRATATFLAFLALFLMFGSFLSFVGYKIRNRNYSTRVLYELLSDIESEKVLPSKGAVIEGSEPPALKPMEQGGGSSLSYQTE</sequence>
<evidence type="ECO:0000259" key="15">
    <source>
        <dbReference type="PROSITE" id="PS51762"/>
    </source>
</evidence>
<evidence type="ECO:0000256" key="8">
    <source>
        <dbReference type="ARBA" id="ARBA00023180"/>
    </source>
</evidence>
<keyword evidence="8" id="KW-0325">Glycoprotein</keyword>
<dbReference type="SUPFAM" id="SSF49899">
    <property type="entry name" value="Concanavalin A-like lectins/glucanases"/>
    <property type="match status" value="1"/>
</dbReference>
<evidence type="ECO:0000256" key="9">
    <source>
        <dbReference type="ARBA" id="ARBA00023316"/>
    </source>
</evidence>
<feature type="region of interest" description="Disordered" evidence="11">
    <location>
        <begin position="578"/>
        <end position="602"/>
    </location>
</feature>
<dbReference type="PANTHER" id="PTHR31361:SF1">
    <property type="entry name" value="BETA-GLUCAN SYNTHESIS-ASSOCIATED PROTEIN KRE6-RELATED"/>
    <property type="match status" value="1"/>
</dbReference>
<feature type="chain" id="PRO_5031531225" description="GH16 domain-containing protein" evidence="13">
    <location>
        <begin position="30"/>
        <end position="602"/>
    </location>
</feature>
<accession>A0A7S3KZI0</accession>
<keyword evidence="4" id="KW-0735">Signal-anchor</keyword>
<dbReference type="InterPro" id="IPR000742">
    <property type="entry name" value="EGF"/>
</dbReference>
<dbReference type="PROSITE" id="PS51762">
    <property type="entry name" value="GH16_2"/>
    <property type="match status" value="1"/>
</dbReference>
<evidence type="ECO:0000256" key="3">
    <source>
        <dbReference type="ARBA" id="ARBA00022692"/>
    </source>
</evidence>
<dbReference type="Pfam" id="PF03935">
    <property type="entry name" value="SKN1_KRE6_Sbg1"/>
    <property type="match status" value="1"/>
</dbReference>
<feature type="signal peptide" evidence="13">
    <location>
        <begin position="1"/>
        <end position="29"/>
    </location>
</feature>
<dbReference type="Gene3D" id="2.60.120.200">
    <property type="match status" value="1"/>
</dbReference>
<keyword evidence="5 12" id="KW-1133">Transmembrane helix</keyword>
<dbReference type="SMART" id="SM00181">
    <property type="entry name" value="EGF"/>
    <property type="match status" value="1"/>
</dbReference>
<reference evidence="16" key="1">
    <citation type="submission" date="2021-01" db="EMBL/GenBank/DDBJ databases">
        <authorList>
            <person name="Corre E."/>
            <person name="Pelletier E."/>
            <person name="Niang G."/>
            <person name="Scheremetjew M."/>
            <person name="Finn R."/>
            <person name="Kale V."/>
            <person name="Holt S."/>
            <person name="Cochrane G."/>
            <person name="Meng A."/>
            <person name="Brown T."/>
            <person name="Cohen L."/>
        </authorList>
    </citation>
    <scope>NUCLEOTIDE SEQUENCE</scope>
    <source>
        <strain evidence="16">CCMP127</strain>
    </source>
</reference>
<dbReference type="GO" id="GO:0005886">
    <property type="term" value="C:plasma membrane"/>
    <property type="evidence" value="ECO:0007669"/>
    <property type="project" value="TreeGrafter"/>
</dbReference>
<evidence type="ECO:0000256" key="13">
    <source>
        <dbReference type="SAM" id="SignalP"/>
    </source>
</evidence>
<evidence type="ECO:0000256" key="7">
    <source>
        <dbReference type="ARBA" id="ARBA00023157"/>
    </source>
</evidence>
<dbReference type="GO" id="GO:0071555">
    <property type="term" value="P:cell wall organization"/>
    <property type="evidence" value="ECO:0007669"/>
    <property type="project" value="UniProtKB-KW"/>
</dbReference>
<evidence type="ECO:0000259" key="14">
    <source>
        <dbReference type="PROSITE" id="PS50026"/>
    </source>
</evidence>
<keyword evidence="3 12" id="KW-0812">Transmembrane</keyword>
<dbReference type="InterPro" id="IPR000757">
    <property type="entry name" value="Beta-glucanase-like"/>
</dbReference>
<dbReference type="GO" id="GO:0006078">
    <property type="term" value="P:(1-&gt;6)-beta-D-glucan biosynthetic process"/>
    <property type="evidence" value="ECO:0007669"/>
    <property type="project" value="TreeGrafter"/>
</dbReference>
<dbReference type="PANTHER" id="PTHR31361">
    <property type="entry name" value="BETA-GLUCAN SYNTHESIS-ASSOCIATED PROTEIN KRE6-RELATED"/>
    <property type="match status" value="1"/>
</dbReference>
<dbReference type="AlphaFoldDB" id="A0A7S3KZI0"/>
<name>A0A7S3KZI0_9STRA</name>
<organism evidence="16">
    <name type="scientific">Amphora coffeiformis</name>
    <dbReference type="NCBI Taxonomy" id="265554"/>
    <lineage>
        <taxon>Eukaryota</taxon>
        <taxon>Sar</taxon>
        <taxon>Stramenopiles</taxon>
        <taxon>Ochrophyta</taxon>
        <taxon>Bacillariophyta</taxon>
        <taxon>Bacillariophyceae</taxon>
        <taxon>Bacillariophycidae</taxon>
        <taxon>Thalassiophysales</taxon>
        <taxon>Catenulaceae</taxon>
        <taxon>Amphora</taxon>
    </lineage>
</organism>
<feature type="domain" description="EGF-like" evidence="14">
    <location>
        <begin position="473"/>
        <end position="508"/>
    </location>
</feature>
<feature type="disulfide bond" evidence="10">
    <location>
        <begin position="498"/>
        <end position="507"/>
    </location>
</feature>
<dbReference type="GO" id="GO:0005789">
    <property type="term" value="C:endoplasmic reticulum membrane"/>
    <property type="evidence" value="ECO:0007669"/>
    <property type="project" value="TreeGrafter"/>
</dbReference>
<comment type="subcellular location">
    <subcellularLocation>
        <location evidence="1">Membrane</location>
        <topology evidence="1">Single-pass type II membrane protein</topology>
    </subcellularLocation>
</comment>
<keyword evidence="13" id="KW-0732">Signal</keyword>
<evidence type="ECO:0000256" key="4">
    <source>
        <dbReference type="ARBA" id="ARBA00022968"/>
    </source>
</evidence>
<feature type="domain" description="GH16" evidence="15">
    <location>
        <begin position="42"/>
        <end position="433"/>
    </location>
</feature>
<keyword evidence="7 10" id="KW-1015">Disulfide bond</keyword>
<keyword evidence="10" id="KW-0245">EGF-like domain</keyword>
<evidence type="ECO:0000256" key="12">
    <source>
        <dbReference type="SAM" id="Phobius"/>
    </source>
</evidence>
<comment type="similarity">
    <text evidence="2">Belongs to the SKN1/KRE6 family.</text>
</comment>
<dbReference type="GO" id="GO:0015926">
    <property type="term" value="F:glucosidase activity"/>
    <property type="evidence" value="ECO:0007669"/>
    <property type="project" value="TreeGrafter"/>
</dbReference>
<evidence type="ECO:0000313" key="16">
    <source>
        <dbReference type="EMBL" id="CAE0405941.1"/>
    </source>
</evidence>
<evidence type="ECO:0000256" key="6">
    <source>
        <dbReference type="ARBA" id="ARBA00023136"/>
    </source>
</evidence>
<evidence type="ECO:0000256" key="1">
    <source>
        <dbReference type="ARBA" id="ARBA00004606"/>
    </source>
</evidence>
<protein>
    <recommendedName>
        <fullName evidence="17">GH16 domain-containing protein</fullName>
    </recommendedName>
</protein>
<evidence type="ECO:0000256" key="5">
    <source>
        <dbReference type="ARBA" id="ARBA00022989"/>
    </source>
</evidence>
<dbReference type="PROSITE" id="PS01186">
    <property type="entry name" value="EGF_2"/>
    <property type="match status" value="1"/>
</dbReference>
<dbReference type="PROSITE" id="PS00022">
    <property type="entry name" value="EGF_1"/>
    <property type="match status" value="1"/>
</dbReference>
<keyword evidence="9" id="KW-0961">Cell wall biogenesis/degradation</keyword>
<proteinExistence type="inferred from homology"/>
<evidence type="ECO:0008006" key="17">
    <source>
        <dbReference type="Google" id="ProtNLM"/>
    </source>
</evidence>
<dbReference type="InterPro" id="IPR005629">
    <property type="entry name" value="Skn1/Kre6/Sbg1"/>
</dbReference>
<dbReference type="EMBL" id="HBIM01004544">
    <property type="protein sequence ID" value="CAE0405941.1"/>
    <property type="molecule type" value="Transcribed_RNA"/>
</dbReference>
<dbReference type="PROSITE" id="PS50026">
    <property type="entry name" value="EGF_3"/>
    <property type="match status" value="1"/>
</dbReference>
<feature type="transmembrane region" description="Helical" evidence="12">
    <location>
        <begin position="525"/>
        <end position="546"/>
    </location>
</feature>
<dbReference type="InterPro" id="IPR013320">
    <property type="entry name" value="ConA-like_dom_sf"/>
</dbReference>
<evidence type="ECO:0000256" key="11">
    <source>
        <dbReference type="SAM" id="MobiDB-lite"/>
    </source>
</evidence>
<gene>
    <name evidence="16" type="ORF">ACOF00016_LOCUS3892</name>
</gene>
<keyword evidence="6 12" id="KW-0472">Membrane</keyword>
<comment type="caution">
    <text evidence="10">Lacks conserved residue(s) required for the propagation of feature annotation.</text>
</comment>
<evidence type="ECO:0000256" key="2">
    <source>
        <dbReference type="ARBA" id="ARBA00010962"/>
    </source>
</evidence>